<dbReference type="PROSITE" id="PS00107">
    <property type="entry name" value="PROTEIN_KINASE_ATP"/>
    <property type="match status" value="1"/>
</dbReference>
<dbReference type="GO" id="GO:0004674">
    <property type="term" value="F:protein serine/threonine kinase activity"/>
    <property type="evidence" value="ECO:0007669"/>
    <property type="project" value="TreeGrafter"/>
</dbReference>
<dbReference type="InterPro" id="IPR000719">
    <property type="entry name" value="Prot_kinase_dom"/>
</dbReference>
<dbReference type="GO" id="GO:0005524">
    <property type="term" value="F:ATP binding"/>
    <property type="evidence" value="ECO:0007669"/>
    <property type="project" value="UniProtKB-KW"/>
</dbReference>
<dbReference type="InterPro" id="IPR017441">
    <property type="entry name" value="Protein_kinase_ATP_BS"/>
</dbReference>
<sequence>MDLNKTIDDYELVKKIGEGTYGKVYKVKRKSDNKTIALKVINIPVGNDELIDISKKEVEYLKTLSFPECNPFIICYYDSYYDPISRDFLIEMEYIEGTDMFDFILESNNKNTKEIYYYFLLLIAKDIAKGLKYIHSKNIIHNDIKLENIMINPKYTPKIIDFGLACHTKYNKNVGKYCESDGGTPSYVSPEY</sequence>
<proteinExistence type="predicted"/>
<dbReference type="Pfam" id="PF00069">
    <property type="entry name" value="Pkinase"/>
    <property type="match status" value="1"/>
</dbReference>
<keyword evidence="1" id="KW-0547">Nucleotide-binding</keyword>
<name>X1EH63_9ZZZZ</name>
<keyword evidence="2" id="KW-0067">ATP-binding</keyword>
<dbReference type="SMART" id="SM00220">
    <property type="entry name" value="S_TKc"/>
    <property type="match status" value="1"/>
</dbReference>
<feature type="domain" description="Protein kinase" evidence="3">
    <location>
        <begin position="10"/>
        <end position="192"/>
    </location>
</feature>
<dbReference type="InterPro" id="IPR011009">
    <property type="entry name" value="Kinase-like_dom_sf"/>
</dbReference>
<evidence type="ECO:0000256" key="2">
    <source>
        <dbReference type="ARBA" id="ARBA00022840"/>
    </source>
</evidence>
<dbReference type="PANTHER" id="PTHR44167:SF24">
    <property type="entry name" value="SERINE_THREONINE-PROTEIN KINASE CHK2"/>
    <property type="match status" value="1"/>
</dbReference>
<evidence type="ECO:0000313" key="4">
    <source>
        <dbReference type="EMBL" id="GAH16449.1"/>
    </source>
</evidence>
<organism evidence="4">
    <name type="scientific">marine sediment metagenome</name>
    <dbReference type="NCBI Taxonomy" id="412755"/>
    <lineage>
        <taxon>unclassified sequences</taxon>
        <taxon>metagenomes</taxon>
        <taxon>ecological metagenomes</taxon>
    </lineage>
</organism>
<accession>X1EH63</accession>
<dbReference type="PANTHER" id="PTHR44167">
    <property type="entry name" value="OVARIAN-SPECIFIC SERINE/THREONINE-PROTEIN KINASE LOK-RELATED"/>
    <property type="match status" value="1"/>
</dbReference>
<evidence type="ECO:0000256" key="1">
    <source>
        <dbReference type="ARBA" id="ARBA00022741"/>
    </source>
</evidence>
<dbReference type="CDD" id="cd14014">
    <property type="entry name" value="STKc_PknB_like"/>
    <property type="match status" value="1"/>
</dbReference>
<dbReference type="AlphaFoldDB" id="X1EH63"/>
<feature type="non-terminal residue" evidence="4">
    <location>
        <position position="192"/>
    </location>
</feature>
<gene>
    <name evidence="4" type="ORF">S01H4_58682</name>
</gene>
<dbReference type="GO" id="GO:0005634">
    <property type="term" value="C:nucleus"/>
    <property type="evidence" value="ECO:0007669"/>
    <property type="project" value="TreeGrafter"/>
</dbReference>
<dbReference type="InterPro" id="IPR008271">
    <property type="entry name" value="Ser/Thr_kinase_AS"/>
</dbReference>
<dbReference type="GO" id="GO:0044773">
    <property type="term" value="P:mitotic DNA damage checkpoint signaling"/>
    <property type="evidence" value="ECO:0007669"/>
    <property type="project" value="TreeGrafter"/>
</dbReference>
<comment type="caution">
    <text evidence="4">The sequence shown here is derived from an EMBL/GenBank/DDBJ whole genome shotgun (WGS) entry which is preliminary data.</text>
</comment>
<reference evidence="4" key="1">
    <citation type="journal article" date="2014" name="Front. Microbiol.">
        <title>High frequency of phylogenetically diverse reductive dehalogenase-homologous genes in deep subseafloor sedimentary metagenomes.</title>
        <authorList>
            <person name="Kawai M."/>
            <person name="Futagami T."/>
            <person name="Toyoda A."/>
            <person name="Takaki Y."/>
            <person name="Nishi S."/>
            <person name="Hori S."/>
            <person name="Arai W."/>
            <person name="Tsubouchi T."/>
            <person name="Morono Y."/>
            <person name="Uchiyama I."/>
            <person name="Ito T."/>
            <person name="Fujiyama A."/>
            <person name="Inagaki F."/>
            <person name="Takami H."/>
        </authorList>
    </citation>
    <scope>NUCLEOTIDE SEQUENCE</scope>
    <source>
        <strain evidence="4">Expedition CK06-06</strain>
    </source>
</reference>
<evidence type="ECO:0000259" key="3">
    <source>
        <dbReference type="PROSITE" id="PS50011"/>
    </source>
</evidence>
<dbReference type="EMBL" id="BART01034312">
    <property type="protein sequence ID" value="GAH16449.1"/>
    <property type="molecule type" value="Genomic_DNA"/>
</dbReference>
<dbReference type="Gene3D" id="1.10.510.10">
    <property type="entry name" value="Transferase(Phosphotransferase) domain 1"/>
    <property type="match status" value="1"/>
</dbReference>
<dbReference type="PROSITE" id="PS50011">
    <property type="entry name" value="PROTEIN_KINASE_DOM"/>
    <property type="match status" value="1"/>
</dbReference>
<dbReference type="SUPFAM" id="SSF56112">
    <property type="entry name" value="Protein kinase-like (PK-like)"/>
    <property type="match status" value="1"/>
</dbReference>
<dbReference type="PROSITE" id="PS00108">
    <property type="entry name" value="PROTEIN_KINASE_ST"/>
    <property type="match status" value="1"/>
</dbReference>
<protein>
    <recommendedName>
        <fullName evidence="3">Protein kinase domain-containing protein</fullName>
    </recommendedName>
</protein>
<dbReference type="GO" id="GO:0005737">
    <property type="term" value="C:cytoplasm"/>
    <property type="evidence" value="ECO:0007669"/>
    <property type="project" value="TreeGrafter"/>
</dbReference>